<accession>A0A1A2V2G3</accession>
<evidence type="ECO:0000256" key="1">
    <source>
        <dbReference type="SAM" id="MobiDB-lite"/>
    </source>
</evidence>
<comment type="caution">
    <text evidence="2">The sequence shown here is derived from an EMBL/GenBank/DDBJ whole genome shotgun (WGS) entry which is preliminary data.</text>
</comment>
<feature type="region of interest" description="Disordered" evidence="1">
    <location>
        <begin position="1"/>
        <end position="59"/>
    </location>
</feature>
<proteinExistence type="predicted"/>
<feature type="compositionally biased region" description="Low complexity" evidence="1">
    <location>
        <begin position="1"/>
        <end position="31"/>
    </location>
</feature>
<reference evidence="2 3" key="1">
    <citation type="submission" date="2016-06" db="EMBL/GenBank/DDBJ databases">
        <authorList>
            <person name="Kjaerup R.B."/>
            <person name="Dalgaard T.S."/>
            <person name="Juul-Madsen H.R."/>
        </authorList>
    </citation>
    <scope>NUCLEOTIDE SEQUENCE [LARGE SCALE GENOMIC DNA]</scope>
    <source>
        <strain evidence="2 3">E2838</strain>
    </source>
</reference>
<dbReference type="AlphaFoldDB" id="A0A1A2V2G3"/>
<evidence type="ECO:0000313" key="3">
    <source>
        <dbReference type="Proteomes" id="UP000092207"/>
    </source>
</evidence>
<evidence type="ECO:0000313" key="2">
    <source>
        <dbReference type="EMBL" id="OBH94722.1"/>
    </source>
</evidence>
<feature type="compositionally biased region" description="Polar residues" evidence="1">
    <location>
        <begin position="48"/>
        <end position="59"/>
    </location>
</feature>
<organism evidence="2 3">
    <name type="scientific">Mycobacterium scrofulaceum</name>
    <dbReference type="NCBI Taxonomy" id="1783"/>
    <lineage>
        <taxon>Bacteria</taxon>
        <taxon>Bacillati</taxon>
        <taxon>Actinomycetota</taxon>
        <taxon>Actinomycetes</taxon>
        <taxon>Mycobacteriales</taxon>
        <taxon>Mycobacteriaceae</taxon>
        <taxon>Mycobacterium</taxon>
    </lineage>
</organism>
<dbReference type="Proteomes" id="UP000092207">
    <property type="component" value="Unassembled WGS sequence"/>
</dbReference>
<dbReference type="EMBL" id="LZJY01000303">
    <property type="protein sequence ID" value="OBH94722.1"/>
    <property type="molecule type" value="Genomic_DNA"/>
</dbReference>
<protein>
    <submittedName>
        <fullName evidence="2">Uncharacterized protein</fullName>
    </submittedName>
</protein>
<name>A0A1A2V2G3_MYCSC</name>
<sequence>MDDENSGAFAEASAAPRASAVSGSSGADNGSEVAASSAGLISGMSMPEPTTNTPSGRVSSVSACDTMLASWATAASSSAGSGWRRTSAIDPSALLTTARVAVSGSMYSRAVCA</sequence>
<gene>
    <name evidence="2" type="ORF">A5679_21905</name>
</gene>